<evidence type="ECO:0000256" key="2">
    <source>
        <dbReference type="ARBA" id="ARBA00022723"/>
    </source>
</evidence>
<dbReference type="InterPro" id="IPR006357">
    <property type="entry name" value="HAD-SF_hydro_IIA"/>
</dbReference>
<dbReference type="FunCoup" id="A0A0R2FWW4">
    <property type="interactions" value="194"/>
</dbReference>
<dbReference type="Gene3D" id="3.40.50.1000">
    <property type="entry name" value="HAD superfamily/HAD-like"/>
    <property type="match status" value="2"/>
</dbReference>
<dbReference type="PANTHER" id="PTHR19288:SF46">
    <property type="entry name" value="HALOACID DEHALOGENASE-LIKE HYDROLASE DOMAIN-CONTAINING PROTEIN 2"/>
    <property type="match status" value="1"/>
</dbReference>
<dbReference type="GO" id="GO:0016791">
    <property type="term" value="F:phosphatase activity"/>
    <property type="evidence" value="ECO:0007669"/>
    <property type="project" value="TreeGrafter"/>
</dbReference>
<dbReference type="InParanoid" id="A0A0R2FWW4"/>
<dbReference type="NCBIfam" id="TIGR01460">
    <property type="entry name" value="HAD-SF-IIA"/>
    <property type="match status" value="1"/>
</dbReference>
<accession>A0A0R2FWW4</accession>
<name>A0A0R2FWW4_9LACO</name>
<dbReference type="InterPro" id="IPR036412">
    <property type="entry name" value="HAD-like_sf"/>
</dbReference>
<keyword evidence="3" id="KW-0378">Hydrolase</keyword>
<dbReference type="Pfam" id="PF13344">
    <property type="entry name" value="Hydrolase_6"/>
    <property type="match status" value="1"/>
</dbReference>
<dbReference type="AlphaFoldDB" id="A0A0R2FWW4"/>
<evidence type="ECO:0000256" key="7">
    <source>
        <dbReference type="PIRSR" id="PIRSR000915-3"/>
    </source>
</evidence>
<gene>
    <name evidence="8" type="ORF">IV68_GL000848</name>
</gene>
<comment type="caution">
    <text evidence="8">The sequence shown here is derived from an EMBL/GenBank/DDBJ whole genome shotgun (WGS) entry which is preliminary data.</text>
</comment>
<keyword evidence="2 7" id="KW-0479">Metal-binding</keyword>
<dbReference type="GO" id="GO:0046872">
    <property type="term" value="F:metal ion binding"/>
    <property type="evidence" value="ECO:0007669"/>
    <property type="project" value="UniProtKB-KW"/>
</dbReference>
<dbReference type="SFLD" id="SFLDG01139">
    <property type="entry name" value="C2.A:_Pyridoxal_Phosphate_Phos"/>
    <property type="match status" value="1"/>
</dbReference>
<evidence type="ECO:0000256" key="5">
    <source>
        <dbReference type="PIRSR" id="PIRSR000915-1"/>
    </source>
</evidence>
<keyword evidence="4 7" id="KW-0460">Magnesium</keyword>
<comment type="similarity">
    <text evidence="1">Belongs to the HAD-like hydrolase superfamily. NagD family.</text>
</comment>
<dbReference type="InterPro" id="IPR006354">
    <property type="entry name" value="HAD-SF_hydro_IIA_hyp1"/>
</dbReference>
<feature type="binding site" evidence="6">
    <location>
        <position position="182"/>
    </location>
    <ligand>
        <name>substrate</name>
    </ligand>
</feature>
<protein>
    <submittedName>
        <fullName evidence="8">HAD family sugar phosphatase</fullName>
    </submittedName>
</protein>
<dbReference type="RefSeq" id="WP_022791358.1">
    <property type="nucleotide sequence ID" value="NZ_ATUU01000002.1"/>
</dbReference>
<dbReference type="Pfam" id="PF13242">
    <property type="entry name" value="Hydrolase_like"/>
    <property type="match status" value="1"/>
</dbReference>
<comment type="cofactor">
    <cofactor evidence="7">
        <name>Mg(2+)</name>
        <dbReference type="ChEBI" id="CHEBI:18420"/>
    </cofactor>
    <text evidence="7">Divalent metal ions. Mg(2+) is the most effective.</text>
</comment>
<dbReference type="eggNOG" id="COG0647">
    <property type="taxonomic scope" value="Bacteria"/>
</dbReference>
<dbReference type="GO" id="GO:0005737">
    <property type="term" value="C:cytoplasm"/>
    <property type="evidence" value="ECO:0007669"/>
    <property type="project" value="TreeGrafter"/>
</dbReference>
<evidence type="ECO:0000313" key="9">
    <source>
        <dbReference type="Proteomes" id="UP000051296"/>
    </source>
</evidence>
<evidence type="ECO:0000256" key="1">
    <source>
        <dbReference type="ARBA" id="ARBA00006696"/>
    </source>
</evidence>
<evidence type="ECO:0000313" key="8">
    <source>
        <dbReference type="EMBL" id="KRN32494.1"/>
    </source>
</evidence>
<sequence length="255" mass="27560">MKHYQQYLIDLDGTMYRGKERIPAAKQFIERLNAAGIKHLFVTNNSTKTPAEVAENLTRHHGIVTEPGQVYTSSLATVAYLQAANVQSVLMIGEHGLQAALQEHGFNLVTQEPADAVVVGLDRNLVYEDLARATLAIRAGAKFIVTNPDTNLPSERGMIPSTGAIAAAIQTATQVEPVVIGKPSKLIMDAAMQYAHANPKQTIMVGDNYQTDILAGIHADIDTLLVYSGLSTPKAVAKEPIQPTYTVDSLADWTL</sequence>
<keyword evidence="9" id="KW-1185">Reference proteome</keyword>
<feature type="binding site" evidence="7">
    <location>
        <position position="207"/>
    </location>
    <ligand>
        <name>Mg(2+)</name>
        <dbReference type="ChEBI" id="CHEBI:18420"/>
    </ligand>
</feature>
<dbReference type="InterPro" id="IPR023214">
    <property type="entry name" value="HAD_sf"/>
</dbReference>
<dbReference type="NCBIfam" id="TIGR01457">
    <property type="entry name" value="HAD-SF-IIA-hyp2"/>
    <property type="match status" value="1"/>
</dbReference>
<evidence type="ECO:0000256" key="6">
    <source>
        <dbReference type="PIRSR" id="PIRSR000915-2"/>
    </source>
</evidence>
<organism evidence="8 9">
    <name type="scientific">Weissella halotolerans DSM 20190</name>
    <dbReference type="NCBI Taxonomy" id="1123500"/>
    <lineage>
        <taxon>Bacteria</taxon>
        <taxon>Bacillati</taxon>
        <taxon>Bacillota</taxon>
        <taxon>Bacilli</taxon>
        <taxon>Lactobacillales</taxon>
        <taxon>Lactobacillaceae</taxon>
        <taxon>Weissella</taxon>
    </lineage>
</organism>
<dbReference type="Proteomes" id="UP000051296">
    <property type="component" value="Unassembled WGS sequence"/>
</dbReference>
<feature type="active site" description="Proton donor" evidence="5">
    <location>
        <position position="12"/>
    </location>
</feature>
<feature type="binding site" evidence="7">
    <location>
        <position position="12"/>
    </location>
    <ligand>
        <name>Mg(2+)</name>
        <dbReference type="ChEBI" id="CHEBI:18420"/>
    </ligand>
</feature>
<dbReference type="CDD" id="cd07530">
    <property type="entry name" value="HAD_Pase_UmpH-like"/>
    <property type="match status" value="1"/>
</dbReference>
<dbReference type="SUPFAM" id="SSF56784">
    <property type="entry name" value="HAD-like"/>
    <property type="match status" value="1"/>
</dbReference>
<feature type="active site" description="Nucleophile" evidence="5">
    <location>
        <position position="10"/>
    </location>
</feature>
<reference evidence="8 9" key="1">
    <citation type="journal article" date="2015" name="Genome Announc.">
        <title>Expanding the biotechnology potential of lactobacilli through comparative genomics of 213 strains and associated genera.</title>
        <authorList>
            <person name="Sun Z."/>
            <person name="Harris H.M."/>
            <person name="McCann A."/>
            <person name="Guo C."/>
            <person name="Argimon S."/>
            <person name="Zhang W."/>
            <person name="Yang X."/>
            <person name="Jeffery I.B."/>
            <person name="Cooney J.C."/>
            <person name="Kagawa T.F."/>
            <person name="Liu W."/>
            <person name="Song Y."/>
            <person name="Salvetti E."/>
            <person name="Wrobel A."/>
            <person name="Rasinkangas P."/>
            <person name="Parkhill J."/>
            <person name="Rea M.C."/>
            <person name="O'Sullivan O."/>
            <person name="Ritari J."/>
            <person name="Douillard F.P."/>
            <person name="Paul Ross R."/>
            <person name="Yang R."/>
            <person name="Briner A.E."/>
            <person name="Felis G.E."/>
            <person name="de Vos W.M."/>
            <person name="Barrangou R."/>
            <person name="Klaenhammer T.R."/>
            <person name="Caufield P.W."/>
            <person name="Cui Y."/>
            <person name="Zhang H."/>
            <person name="O'Toole P.W."/>
        </authorList>
    </citation>
    <scope>NUCLEOTIDE SEQUENCE [LARGE SCALE GENOMIC DNA]</scope>
    <source>
        <strain evidence="8 9">DSM 20190</strain>
    </source>
</reference>
<dbReference type="PIRSF" id="PIRSF000915">
    <property type="entry name" value="PGP-type_phosphatase"/>
    <property type="match status" value="1"/>
</dbReference>
<dbReference type="OrthoDB" id="9810449at2"/>
<feature type="binding site" evidence="7">
    <location>
        <position position="10"/>
    </location>
    <ligand>
        <name>Mg(2+)</name>
        <dbReference type="ChEBI" id="CHEBI:18420"/>
    </ligand>
</feature>
<dbReference type="PATRIC" id="fig|1123500.6.peg.854"/>
<dbReference type="FunFam" id="3.40.50.1000:FF:000053">
    <property type="entry name" value="TIGR01457 family HAD hydrolase"/>
    <property type="match status" value="1"/>
</dbReference>
<dbReference type="PANTHER" id="PTHR19288">
    <property type="entry name" value="4-NITROPHENYLPHOSPHATASE-RELATED"/>
    <property type="match status" value="1"/>
</dbReference>
<proteinExistence type="inferred from homology"/>
<evidence type="ECO:0000256" key="4">
    <source>
        <dbReference type="ARBA" id="ARBA00022842"/>
    </source>
</evidence>
<dbReference type="EMBL" id="JQAX01000002">
    <property type="protein sequence ID" value="KRN32494.1"/>
    <property type="molecule type" value="Genomic_DNA"/>
</dbReference>
<evidence type="ECO:0000256" key="3">
    <source>
        <dbReference type="ARBA" id="ARBA00022801"/>
    </source>
</evidence>
<dbReference type="SFLD" id="SFLDS00003">
    <property type="entry name" value="Haloacid_Dehalogenase"/>
    <property type="match status" value="1"/>
</dbReference>
<dbReference type="STRING" id="1123500.GCA_000420365_00573"/>